<organism evidence="2 3">
    <name type="scientific">Endocarpon pusillum</name>
    <dbReference type="NCBI Taxonomy" id="364733"/>
    <lineage>
        <taxon>Eukaryota</taxon>
        <taxon>Fungi</taxon>
        <taxon>Dikarya</taxon>
        <taxon>Ascomycota</taxon>
        <taxon>Pezizomycotina</taxon>
        <taxon>Eurotiomycetes</taxon>
        <taxon>Chaetothyriomycetidae</taxon>
        <taxon>Verrucariales</taxon>
        <taxon>Verrucariaceae</taxon>
        <taxon>Endocarpon</taxon>
    </lineage>
</organism>
<protein>
    <submittedName>
        <fullName evidence="2">Uncharacterized protein</fullName>
    </submittedName>
</protein>
<keyword evidence="3" id="KW-1185">Reference proteome</keyword>
<proteinExistence type="predicted"/>
<evidence type="ECO:0000256" key="1">
    <source>
        <dbReference type="SAM" id="MobiDB-lite"/>
    </source>
</evidence>
<dbReference type="AlphaFoldDB" id="A0A8H7APR1"/>
<reference evidence="2" key="1">
    <citation type="submission" date="2020-02" db="EMBL/GenBank/DDBJ databases">
        <authorList>
            <person name="Palmer J.M."/>
        </authorList>
    </citation>
    <scope>NUCLEOTIDE SEQUENCE</scope>
    <source>
        <strain evidence="2">EPUS1.4</strain>
        <tissue evidence="2">Thallus</tissue>
    </source>
</reference>
<dbReference type="EMBL" id="JAACFV010000021">
    <property type="protein sequence ID" value="KAF7511264.1"/>
    <property type="molecule type" value="Genomic_DNA"/>
</dbReference>
<accession>A0A8H7APR1</accession>
<feature type="region of interest" description="Disordered" evidence="1">
    <location>
        <begin position="1"/>
        <end position="63"/>
    </location>
</feature>
<feature type="compositionally biased region" description="Pro residues" evidence="1">
    <location>
        <begin position="1"/>
        <end position="11"/>
    </location>
</feature>
<comment type="caution">
    <text evidence="2">The sequence shown here is derived from an EMBL/GenBank/DDBJ whole genome shotgun (WGS) entry which is preliminary data.</text>
</comment>
<sequence length="169" mass="19052">MSQFKQPPPIKTKPDPNRKSAPRTGAASKRAEEGQKPDWANMATRDPHRAADGRRSVDLAEKAEEVLSPRSELVKRAEAAKKAGRANTSDYFDLDRFRAEARRMADTAKEAVEANIAELDQHAARMRRLEMGGKMREESRPEAISRADKEWKKLIADLDKRAARGRNCK</sequence>
<name>A0A8H7APR1_9EURO</name>
<feature type="compositionally biased region" description="Basic and acidic residues" evidence="1">
    <location>
        <begin position="45"/>
        <end position="63"/>
    </location>
</feature>
<evidence type="ECO:0000313" key="2">
    <source>
        <dbReference type="EMBL" id="KAF7511264.1"/>
    </source>
</evidence>
<dbReference type="Proteomes" id="UP000606974">
    <property type="component" value="Unassembled WGS sequence"/>
</dbReference>
<evidence type="ECO:0000313" key="3">
    <source>
        <dbReference type="Proteomes" id="UP000606974"/>
    </source>
</evidence>
<dbReference type="OrthoDB" id="10496623at2759"/>
<gene>
    <name evidence="2" type="ORF">GJ744_004829</name>
</gene>